<dbReference type="Pfam" id="PF09413">
    <property type="entry name" value="DUF2007"/>
    <property type="match status" value="1"/>
</dbReference>
<dbReference type="OrthoDB" id="1149279at2"/>
<dbReference type="Proteomes" id="UP000460416">
    <property type="component" value="Unassembled WGS sequence"/>
</dbReference>
<keyword evidence="3" id="KW-1185">Reference proteome</keyword>
<feature type="domain" description="DUF2007" evidence="1">
    <location>
        <begin position="11"/>
        <end position="73"/>
    </location>
</feature>
<dbReference type="AlphaFoldDB" id="A0A7M3SXM3"/>
<name>A0A7M3SXM3_9FLAO</name>
<reference evidence="2 3" key="1">
    <citation type="submission" date="2019-07" db="EMBL/GenBank/DDBJ databases">
        <title>Gramella aestuarii sp. nov., isolated from a tidal flat, and emended description of Gramella echinicola.</title>
        <authorList>
            <person name="Liu L."/>
        </authorList>
    </citation>
    <scope>NUCLEOTIDE SEQUENCE [LARGE SCALE GENOMIC DNA]</scope>
    <source>
        <strain evidence="2 3">BS12</strain>
    </source>
</reference>
<protein>
    <submittedName>
        <fullName evidence="2">DUF2007 domain-containing protein</fullName>
    </submittedName>
</protein>
<evidence type="ECO:0000259" key="1">
    <source>
        <dbReference type="Pfam" id="PF09413"/>
    </source>
</evidence>
<evidence type="ECO:0000313" key="3">
    <source>
        <dbReference type="Proteomes" id="UP000460416"/>
    </source>
</evidence>
<comment type="caution">
    <text evidence="2">The sequence shown here is derived from an EMBL/GenBank/DDBJ whole genome shotgun (WGS) entry which is preliminary data.</text>
</comment>
<sequence>MSDEDNYSYKRVYTGPETNVQYLQELFEKEGIHSRVRNDFDSGLRAGFGGGLPGQVLLFVLEKDLEQAVEIARTTFPKDFKDEQ</sequence>
<dbReference type="EMBL" id="VJVW01000001">
    <property type="protein sequence ID" value="MUP41354.1"/>
    <property type="molecule type" value="Genomic_DNA"/>
</dbReference>
<dbReference type="RefSeq" id="WP_156273547.1">
    <property type="nucleotide sequence ID" value="NZ_BAABGI010000002.1"/>
</dbReference>
<proteinExistence type="predicted"/>
<gene>
    <name evidence="2" type="ORF">FLP08_02070</name>
</gene>
<dbReference type="InterPro" id="IPR018551">
    <property type="entry name" value="DUF2007"/>
</dbReference>
<evidence type="ECO:0000313" key="2">
    <source>
        <dbReference type="EMBL" id="MUP41354.1"/>
    </source>
</evidence>
<accession>A0A7M3SXM3</accession>
<organism evidence="2 3">
    <name type="scientific">Christiangramia aestuarii</name>
    <dbReference type="NCBI Taxonomy" id="1028746"/>
    <lineage>
        <taxon>Bacteria</taxon>
        <taxon>Pseudomonadati</taxon>
        <taxon>Bacteroidota</taxon>
        <taxon>Flavobacteriia</taxon>
        <taxon>Flavobacteriales</taxon>
        <taxon>Flavobacteriaceae</taxon>
        <taxon>Christiangramia</taxon>
    </lineage>
</organism>